<dbReference type="InterPro" id="IPR023408">
    <property type="entry name" value="MscS_beta-dom_sf"/>
</dbReference>
<dbReference type="Pfam" id="PF21088">
    <property type="entry name" value="MS_channel_1st"/>
    <property type="match status" value="1"/>
</dbReference>
<comment type="subcellular location">
    <subcellularLocation>
        <location evidence="1">Cell membrane</location>
        <topology evidence="1">Multi-pass membrane protein</topology>
    </subcellularLocation>
</comment>
<keyword evidence="4 7" id="KW-0812">Transmembrane</keyword>
<dbReference type="InterPro" id="IPR049142">
    <property type="entry name" value="MS_channel_1st"/>
</dbReference>
<evidence type="ECO:0000313" key="11">
    <source>
        <dbReference type="EMBL" id="KLK88098.1"/>
    </source>
</evidence>
<feature type="domain" description="Mechanosensitive ion channel MscS C-terminal" evidence="9">
    <location>
        <begin position="178"/>
        <end position="259"/>
    </location>
</feature>
<evidence type="ECO:0000256" key="4">
    <source>
        <dbReference type="ARBA" id="ARBA00022692"/>
    </source>
</evidence>
<dbReference type="Proteomes" id="UP000035301">
    <property type="component" value="Unassembled WGS sequence"/>
</dbReference>
<evidence type="ECO:0000259" key="8">
    <source>
        <dbReference type="Pfam" id="PF00924"/>
    </source>
</evidence>
<dbReference type="Gene3D" id="2.30.30.60">
    <property type="match status" value="1"/>
</dbReference>
<evidence type="ECO:0000256" key="6">
    <source>
        <dbReference type="ARBA" id="ARBA00023136"/>
    </source>
</evidence>
<dbReference type="STRING" id="1550566.SZ63_03250"/>
<evidence type="ECO:0000256" key="3">
    <source>
        <dbReference type="ARBA" id="ARBA00022475"/>
    </source>
</evidence>
<dbReference type="OrthoDB" id="31543at2157"/>
<comment type="caution">
    <text evidence="11">The sequence shown here is derived from an EMBL/GenBank/DDBJ whole genome shotgun (WGS) entry which is preliminary data.</text>
</comment>
<sequence>MAFNVTEIFEIPIGVGDITVERLLYFAVILTVGVIIAKVVATNVRRALSERLPVNERELLAKLVYYVIIVWAFVVALPQLEFDLSGLLVAGGIAGLVIGFASQSVVSNLISGLFLMFERPIKLGDNINVADVSGSVEDVRILSTVIKTYDGIYIRIPNEKVFTSNITNYVHNAARRFTYEIRIRYEDDADEAIRIAREVIEKHPFALKNPAPSVFVDNLGDNSVNLTAYIWAPARNWWDVRTDLLWKIKVALEENGIEIPFPQRTVWFADGLEVKGRPGEKKEKEN</sequence>
<feature type="domain" description="Mechanosensitive ion channel MscS" evidence="8">
    <location>
        <begin position="105"/>
        <end position="170"/>
    </location>
</feature>
<keyword evidence="5 7" id="KW-1133">Transmembrane helix</keyword>
<evidence type="ECO:0000256" key="7">
    <source>
        <dbReference type="SAM" id="Phobius"/>
    </source>
</evidence>
<feature type="transmembrane region" description="Helical" evidence="7">
    <location>
        <begin position="63"/>
        <end position="80"/>
    </location>
</feature>
<name>A0A0H1QYU3_9EURY</name>
<dbReference type="InterPro" id="IPR006686">
    <property type="entry name" value="MscS_channel_CS"/>
</dbReference>
<dbReference type="AlphaFoldDB" id="A0A0H1QYU3"/>
<dbReference type="GO" id="GO:0005886">
    <property type="term" value="C:plasma membrane"/>
    <property type="evidence" value="ECO:0007669"/>
    <property type="project" value="UniProtKB-SubCell"/>
</dbReference>
<dbReference type="GO" id="GO:0008381">
    <property type="term" value="F:mechanosensitive monoatomic ion channel activity"/>
    <property type="evidence" value="ECO:0007669"/>
    <property type="project" value="InterPro"/>
</dbReference>
<gene>
    <name evidence="11" type="ORF">SZ63_03250</name>
</gene>
<evidence type="ECO:0000256" key="2">
    <source>
        <dbReference type="ARBA" id="ARBA00008017"/>
    </source>
</evidence>
<dbReference type="InterPro" id="IPR006685">
    <property type="entry name" value="MscS_channel_2nd"/>
</dbReference>
<dbReference type="PANTHER" id="PTHR30221">
    <property type="entry name" value="SMALL-CONDUCTANCE MECHANOSENSITIVE CHANNEL"/>
    <property type="match status" value="1"/>
</dbReference>
<dbReference type="RefSeq" id="WP_048181136.1">
    <property type="nucleotide sequence ID" value="NZ_JXOJ01000002.1"/>
</dbReference>
<dbReference type="InterPro" id="IPR011014">
    <property type="entry name" value="MscS_channel_TM-2"/>
</dbReference>
<dbReference type="InterPro" id="IPR049278">
    <property type="entry name" value="MS_channel_C"/>
</dbReference>
<keyword evidence="3" id="KW-1003">Cell membrane</keyword>
<evidence type="ECO:0000259" key="9">
    <source>
        <dbReference type="Pfam" id="PF21082"/>
    </source>
</evidence>
<dbReference type="SUPFAM" id="SSF50182">
    <property type="entry name" value="Sm-like ribonucleoproteins"/>
    <property type="match status" value="1"/>
</dbReference>
<evidence type="ECO:0000313" key="12">
    <source>
        <dbReference type="Proteomes" id="UP000035301"/>
    </source>
</evidence>
<protein>
    <submittedName>
        <fullName evidence="11">Mechanosensitive ion channel protein MscS</fullName>
    </submittedName>
</protein>
<dbReference type="PANTHER" id="PTHR30221:SF20">
    <property type="entry name" value="SMALL-CONDUCTANCE MECHANOSENSITIVE CHANNEL"/>
    <property type="match status" value="1"/>
</dbReference>
<dbReference type="Pfam" id="PF21082">
    <property type="entry name" value="MS_channel_3rd"/>
    <property type="match status" value="1"/>
</dbReference>
<accession>A0A0H1QYU3</accession>
<dbReference type="InterPro" id="IPR011066">
    <property type="entry name" value="MscS_channel_C_sf"/>
</dbReference>
<evidence type="ECO:0000256" key="1">
    <source>
        <dbReference type="ARBA" id="ARBA00004651"/>
    </source>
</evidence>
<keyword evidence="12" id="KW-1185">Reference proteome</keyword>
<comment type="similarity">
    <text evidence="2">Belongs to the MscS (TC 1.A.23) family.</text>
</comment>
<reference evidence="11 12" key="1">
    <citation type="journal article" date="2015" name="Int. J. Syst. Evol. Microbiol.">
        <title>Methanoculleus sediminis sp. nov., a methanogen from sediments near a submarine mud volcano.</title>
        <authorList>
            <person name="Chen S.C."/>
            <person name="Chen M.F."/>
            <person name="Lai M.C."/>
            <person name="Weng C.Y."/>
            <person name="Wu S.Y."/>
            <person name="Lin S."/>
            <person name="Yang T.F."/>
            <person name="Chen P.C."/>
        </authorList>
    </citation>
    <scope>NUCLEOTIDE SEQUENCE [LARGE SCALE GENOMIC DNA]</scope>
    <source>
        <strain evidence="11 12">S3Fa</strain>
    </source>
</reference>
<keyword evidence="6 7" id="KW-0472">Membrane</keyword>
<dbReference type="Gene3D" id="1.10.287.1260">
    <property type="match status" value="1"/>
</dbReference>
<evidence type="ECO:0000259" key="10">
    <source>
        <dbReference type="Pfam" id="PF21088"/>
    </source>
</evidence>
<feature type="domain" description="Mechanosensitive ion channel transmembrane helices 2/3" evidence="10">
    <location>
        <begin position="62"/>
        <end position="103"/>
    </location>
</feature>
<dbReference type="PATRIC" id="fig|1550566.3.peg.701"/>
<proteinExistence type="inferred from homology"/>
<feature type="transmembrane region" description="Helical" evidence="7">
    <location>
        <begin position="23"/>
        <end position="42"/>
    </location>
</feature>
<dbReference type="PROSITE" id="PS01246">
    <property type="entry name" value="UPF0003"/>
    <property type="match status" value="1"/>
</dbReference>
<dbReference type="InterPro" id="IPR010920">
    <property type="entry name" value="LSM_dom_sf"/>
</dbReference>
<evidence type="ECO:0000256" key="5">
    <source>
        <dbReference type="ARBA" id="ARBA00022989"/>
    </source>
</evidence>
<dbReference type="Pfam" id="PF00924">
    <property type="entry name" value="MS_channel_2nd"/>
    <property type="match status" value="1"/>
</dbReference>
<dbReference type="InterPro" id="IPR045275">
    <property type="entry name" value="MscS_archaea/bacteria_type"/>
</dbReference>
<dbReference type="Gene3D" id="3.30.70.100">
    <property type="match status" value="1"/>
</dbReference>
<dbReference type="SUPFAM" id="SSF82861">
    <property type="entry name" value="Mechanosensitive channel protein MscS (YggB), transmembrane region"/>
    <property type="match status" value="1"/>
</dbReference>
<organism evidence="11 12">
    <name type="scientific">Methanoculleus sediminis</name>
    <dbReference type="NCBI Taxonomy" id="1550566"/>
    <lineage>
        <taxon>Archaea</taxon>
        <taxon>Methanobacteriati</taxon>
        <taxon>Methanobacteriota</taxon>
        <taxon>Stenosarchaea group</taxon>
        <taxon>Methanomicrobia</taxon>
        <taxon>Methanomicrobiales</taxon>
        <taxon>Methanomicrobiaceae</taxon>
        <taxon>Methanoculleus</taxon>
    </lineage>
</organism>
<feature type="transmembrane region" description="Helical" evidence="7">
    <location>
        <begin position="86"/>
        <end position="117"/>
    </location>
</feature>
<dbReference type="EMBL" id="JXOJ01000002">
    <property type="protein sequence ID" value="KLK88098.1"/>
    <property type="molecule type" value="Genomic_DNA"/>
</dbReference>
<dbReference type="SUPFAM" id="SSF82689">
    <property type="entry name" value="Mechanosensitive channel protein MscS (YggB), C-terminal domain"/>
    <property type="match status" value="1"/>
</dbReference>